<accession>A0AA37LSQ8</accession>
<evidence type="ECO:0000313" key="4">
    <source>
        <dbReference type="Proteomes" id="UP001055172"/>
    </source>
</evidence>
<evidence type="ECO:0000256" key="2">
    <source>
        <dbReference type="ARBA" id="ARBA00023002"/>
    </source>
</evidence>
<dbReference type="Gene3D" id="3.40.50.720">
    <property type="entry name" value="NAD(P)-binding Rossmann-like Domain"/>
    <property type="match status" value="1"/>
</dbReference>
<dbReference type="AlphaFoldDB" id="A0AA37LSQ8"/>
<dbReference type="InterPro" id="IPR036291">
    <property type="entry name" value="NAD(P)-bd_dom_sf"/>
</dbReference>
<keyword evidence="4" id="KW-1185">Reference proteome</keyword>
<dbReference type="Proteomes" id="UP001055172">
    <property type="component" value="Unassembled WGS sequence"/>
</dbReference>
<dbReference type="PRINTS" id="PR00081">
    <property type="entry name" value="GDHRDH"/>
</dbReference>
<dbReference type="SUPFAM" id="SSF51735">
    <property type="entry name" value="NAD(P)-binding Rossmann-fold domains"/>
    <property type="match status" value="1"/>
</dbReference>
<dbReference type="EMBL" id="BPPX01000012">
    <property type="protein sequence ID" value="GJC83484.1"/>
    <property type="molecule type" value="Genomic_DNA"/>
</dbReference>
<dbReference type="InterPro" id="IPR002347">
    <property type="entry name" value="SDR_fam"/>
</dbReference>
<sequence length="267" mass="28735">MDPHKIILVTGANTGLGREVVKSLLQSTVVYLIIVGSRNLANADNAIQSLTAEFPASKSVLHPLQVDIEDDESINRALAGFDALVNNAVSEFFKGGQFDQLAKGGKITLREVWNKTWNVNTTGTHIMTSTFAPLLLKSNDPRLLFITSGTSTLTGSENVAFPFNKPLAKGWPKVTIPQTNIPAYRCSKTGMNMLMREWHRTLVEDGVKTWCISPGYLATGLGGSLEINKKQGALDPAIGAGLIKSVLEGARDGETGKVVSSQGIQAW</sequence>
<dbReference type="PANTHER" id="PTHR43008">
    <property type="entry name" value="BENZIL REDUCTASE"/>
    <property type="match status" value="1"/>
</dbReference>
<dbReference type="GO" id="GO:0016616">
    <property type="term" value="F:oxidoreductase activity, acting on the CH-OH group of donors, NAD or NADP as acceptor"/>
    <property type="evidence" value="ECO:0007669"/>
    <property type="project" value="UniProtKB-ARBA"/>
</dbReference>
<dbReference type="Pfam" id="PF00106">
    <property type="entry name" value="adh_short"/>
    <property type="match status" value="2"/>
</dbReference>
<comment type="caution">
    <text evidence="3">The sequence shown here is derived from an EMBL/GenBank/DDBJ whole genome shotgun (WGS) entry which is preliminary data.</text>
</comment>
<protein>
    <submittedName>
        <fullName evidence="3">Short-chain dehydrogenase/reductase tropE</fullName>
    </submittedName>
</protein>
<organism evidence="3 4">
    <name type="scientific">Colletotrichum liriopes</name>
    <dbReference type="NCBI Taxonomy" id="708192"/>
    <lineage>
        <taxon>Eukaryota</taxon>
        <taxon>Fungi</taxon>
        <taxon>Dikarya</taxon>
        <taxon>Ascomycota</taxon>
        <taxon>Pezizomycotina</taxon>
        <taxon>Sordariomycetes</taxon>
        <taxon>Hypocreomycetidae</taxon>
        <taxon>Glomerellales</taxon>
        <taxon>Glomerellaceae</taxon>
        <taxon>Colletotrichum</taxon>
        <taxon>Colletotrichum spaethianum species complex</taxon>
    </lineage>
</organism>
<proteinExistence type="inferred from homology"/>
<name>A0AA37LSQ8_9PEZI</name>
<gene>
    <name evidence="3" type="ORF">ColLi_06322</name>
</gene>
<reference evidence="3 4" key="1">
    <citation type="submission" date="2021-07" db="EMBL/GenBank/DDBJ databases">
        <title>Genome data of Colletotrichum spaethianum.</title>
        <authorList>
            <person name="Utami Y.D."/>
            <person name="Hiruma K."/>
        </authorList>
    </citation>
    <scope>NUCLEOTIDE SEQUENCE [LARGE SCALE GENOMIC DNA]</scope>
    <source>
        <strain evidence="3 4">MAFF 242679</strain>
    </source>
</reference>
<comment type="similarity">
    <text evidence="1">Belongs to the short-chain dehydrogenases/reductases (SDR) family.</text>
</comment>
<evidence type="ECO:0000313" key="3">
    <source>
        <dbReference type="EMBL" id="GJC83484.1"/>
    </source>
</evidence>
<dbReference type="PANTHER" id="PTHR43008:SF8">
    <property type="entry name" value="BENZIL REDUCTASE ((S)-BENZOIN FORMING) IRC24"/>
    <property type="match status" value="1"/>
</dbReference>
<evidence type="ECO:0000256" key="1">
    <source>
        <dbReference type="ARBA" id="ARBA00006484"/>
    </source>
</evidence>
<dbReference type="GO" id="GO:0050664">
    <property type="term" value="F:oxidoreductase activity, acting on NAD(P)H, oxygen as acceptor"/>
    <property type="evidence" value="ECO:0007669"/>
    <property type="project" value="TreeGrafter"/>
</dbReference>
<keyword evidence="2" id="KW-0560">Oxidoreductase</keyword>